<keyword evidence="2" id="KW-0472">Membrane</keyword>
<evidence type="ECO:0000256" key="2">
    <source>
        <dbReference type="SAM" id="Phobius"/>
    </source>
</evidence>
<feature type="transmembrane region" description="Helical" evidence="2">
    <location>
        <begin position="86"/>
        <end position="106"/>
    </location>
</feature>
<organism evidence="3 4">
    <name type="scientific">Rhipicephalus microplus</name>
    <name type="common">Cattle tick</name>
    <name type="synonym">Boophilus microplus</name>
    <dbReference type="NCBI Taxonomy" id="6941"/>
    <lineage>
        <taxon>Eukaryota</taxon>
        <taxon>Metazoa</taxon>
        <taxon>Ecdysozoa</taxon>
        <taxon>Arthropoda</taxon>
        <taxon>Chelicerata</taxon>
        <taxon>Arachnida</taxon>
        <taxon>Acari</taxon>
        <taxon>Parasitiformes</taxon>
        <taxon>Ixodida</taxon>
        <taxon>Ixodoidea</taxon>
        <taxon>Ixodidae</taxon>
        <taxon>Rhipicephalinae</taxon>
        <taxon>Rhipicephalus</taxon>
        <taxon>Boophilus</taxon>
    </lineage>
</organism>
<protein>
    <submittedName>
        <fullName evidence="3">Uncharacterized protein</fullName>
    </submittedName>
</protein>
<reference evidence="3" key="1">
    <citation type="journal article" date="2020" name="Cell">
        <title>Large-Scale Comparative Analyses of Tick Genomes Elucidate Their Genetic Diversity and Vector Capacities.</title>
        <authorList>
            <consortium name="Tick Genome and Microbiome Consortium (TIGMIC)"/>
            <person name="Jia N."/>
            <person name="Wang J."/>
            <person name="Shi W."/>
            <person name="Du L."/>
            <person name="Sun Y."/>
            <person name="Zhan W."/>
            <person name="Jiang J.F."/>
            <person name="Wang Q."/>
            <person name="Zhang B."/>
            <person name="Ji P."/>
            <person name="Bell-Sakyi L."/>
            <person name="Cui X.M."/>
            <person name="Yuan T.T."/>
            <person name="Jiang B.G."/>
            <person name="Yang W.F."/>
            <person name="Lam T.T."/>
            <person name="Chang Q.C."/>
            <person name="Ding S.J."/>
            <person name="Wang X.J."/>
            <person name="Zhu J.G."/>
            <person name="Ruan X.D."/>
            <person name="Zhao L."/>
            <person name="Wei J.T."/>
            <person name="Ye R.Z."/>
            <person name="Que T.C."/>
            <person name="Du C.H."/>
            <person name="Zhou Y.H."/>
            <person name="Cheng J.X."/>
            <person name="Dai P.F."/>
            <person name="Guo W.B."/>
            <person name="Han X.H."/>
            <person name="Huang E.J."/>
            <person name="Li L.F."/>
            <person name="Wei W."/>
            <person name="Gao Y.C."/>
            <person name="Liu J.Z."/>
            <person name="Shao H.Z."/>
            <person name="Wang X."/>
            <person name="Wang C.C."/>
            <person name="Yang T.C."/>
            <person name="Huo Q.B."/>
            <person name="Li W."/>
            <person name="Chen H.Y."/>
            <person name="Chen S.E."/>
            <person name="Zhou L.G."/>
            <person name="Ni X.B."/>
            <person name="Tian J.H."/>
            <person name="Sheng Y."/>
            <person name="Liu T."/>
            <person name="Pan Y.S."/>
            <person name="Xia L.Y."/>
            <person name="Li J."/>
            <person name="Zhao F."/>
            <person name="Cao W.C."/>
        </authorList>
    </citation>
    <scope>NUCLEOTIDE SEQUENCE</scope>
    <source>
        <strain evidence="3">Rmic-2018</strain>
    </source>
</reference>
<evidence type="ECO:0000313" key="3">
    <source>
        <dbReference type="EMBL" id="KAH8029619.1"/>
    </source>
</evidence>
<feature type="compositionally biased region" description="Low complexity" evidence="1">
    <location>
        <begin position="43"/>
        <end position="59"/>
    </location>
</feature>
<dbReference type="EMBL" id="JABSTU010000005">
    <property type="protein sequence ID" value="KAH8029619.1"/>
    <property type="molecule type" value="Genomic_DNA"/>
</dbReference>
<accession>A0A9J6E4Y2</accession>
<dbReference type="AlphaFoldDB" id="A0A9J6E4Y2"/>
<dbReference type="VEuPathDB" id="VectorBase:LOC119164577"/>
<evidence type="ECO:0000313" key="4">
    <source>
        <dbReference type="Proteomes" id="UP000821866"/>
    </source>
</evidence>
<comment type="caution">
    <text evidence="3">The sequence shown here is derived from an EMBL/GenBank/DDBJ whole genome shotgun (WGS) entry which is preliminary data.</text>
</comment>
<evidence type="ECO:0000256" key="1">
    <source>
        <dbReference type="SAM" id="MobiDB-lite"/>
    </source>
</evidence>
<keyword evidence="4" id="KW-1185">Reference proteome</keyword>
<name>A0A9J6E4Y2_RHIMP</name>
<sequence>MEDGRPPPYSSRGSVADHRQVIIDLDQGAIGAGVGGRTCKSVPSQQPLQQQQQQQSQQQTEPPVVTPRYMRSAPIKLLTHPVDRNLTWYFVASIAFVSVCAIIGEYRSLTPISAER</sequence>
<proteinExistence type="predicted"/>
<keyword evidence="2" id="KW-0812">Transmembrane</keyword>
<gene>
    <name evidence="3" type="ORF">HPB51_002072</name>
</gene>
<keyword evidence="2" id="KW-1133">Transmembrane helix</keyword>
<dbReference type="Proteomes" id="UP000821866">
    <property type="component" value="Chromosome 3"/>
</dbReference>
<feature type="region of interest" description="Disordered" evidence="1">
    <location>
        <begin position="34"/>
        <end position="66"/>
    </location>
</feature>
<reference evidence="3" key="2">
    <citation type="submission" date="2021-09" db="EMBL/GenBank/DDBJ databases">
        <authorList>
            <person name="Jia N."/>
            <person name="Wang J."/>
            <person name="Shi W."/>
            <person name="Du L."/>
            <person name="Sun Y."/>
            <person name="Zhan W."/>
            <person name="Jiang J."/>
            <person name="Wang Q."/>
            <person name="Zhang B."/>
            <person name="Ji P."/>
            <person name="Sakyi L.B."/>
            <person name="Cui X."/>
            <person name="Yuan T."/>
            <person name="Jiang B."/>
            <person name="Yang W."/>
            <person name="Lam T.T.-Y."/>
            <person name="Chang Q."/>
            <person name="Ding S."/>
            <person name="Wang X."/>
            <person name="Zhu J."/>
            <person name="Ruan X."/>
            <person name="Zhao L."/>
            <person name="Wei J."/>
            <person name="Que T."/>
            <person name="Du C."/>
            <person name="Cheng J."/>
            <person name="Dai P."/>
            <person name="Han X."/>
            <person name="Huang E."/>
            <person name="Gao Y."/>
            <person name="Liu J."/>
            <person name="Shao H."/>
            <person name="Ye R."/>
            <person name="Li L."/>
            <person name="Wei W."/>
            <person name="Wang X."/>
            <person name="Wang C."/>
            <person name="Huo Q."/>
            <person name="Li W."/>
            <person name="Guo W."/>
            <person name="Chen H."/>
            <person name="Chen S."/>
            <person name="Zhou L."/>
            <person name="Zhou L."/>
            <person name="Ni X."/>
            <person name="Tian J."/>
            <person name="Zhou Y."/>
            <person name="Sheng Y."/>
            <person name="Liu T."/>
            <person name="Pan Y."/>
            <person name="Xia L."/>
            <person name="Li J."/>
            <person name="Zhao F."/>
            <person name="Cao W."/>
        </authorList>
    </citation>
    <scope>NUCLEOTIDE SEQUENCE</scope>
    <source>
        <strain evidence="3">Rmic-2018</strain>
        <tissue evidence="3">Larvae</tissue>
    </source>
</reference>